<evidence type="ECO:0000259" key="1">
    <source>
        <dbReference type="Pfam" id="PF18478"/>
    </source>
</evidence>
<keyword evidence="4" id="KW-1185">Reference proteome</keyword>
<comment type="caution">
    <text evidence="3">The sequence shown here is derived from an EMBL/GenBank/DDBJ whole genome shotgun (WGS) entry which is preliminary data.</text>
</comment>
<evidence type="ECO:0000313" key="2">
    <source>
        <dbReference type="EMBL" id="TFF20671.1"/>
    </source>
</evidence>
<name>A0A4Y8RTA5_9HYPH</name>
<dbReference type="Pfam" id="PF18478">
    <property type="entry name" value="PIN_10"/>
    <property type="match status" value="1"/>
</dbReference>
<accession>A0A4Y8RTA5</accession>
<dbReference type="InterPro" id="IPR041375">
    <property type="entry name" value="VapC45_PIN-like"/>
</dbReference>
<dbReference type="AlphaFoldDB" id="A0A4Y8RTA5"/>
<dbReference type="EMBL" id="SOZD01000005">
    <property type="protein sequence ID" value="TFF20671.1"/>
    <property type="molecule type" value="Genomic_DNA"/>
</dbReference>
<dbReference type="EMBL" id="SOZD01000001">
    <property type="protein sequence ID" value="TFF26972.1"/>
    <property type="molecule type" value="Genomic_DNA"/>
</dbReference>
<dbReference type="OrthoDB" id="839282at2"/>
<dbReference type="Proteomes" id="UP000298179">
    <property type="component" value="Unassembled WGS sequence"/>
</dbReference>
<evidence type="ECO:0000313" key="4">
    <source>
        <dbReference type="Proteomes" id="UP000298179"/>
    </source>
</evidence>
<sequence>MRMLVDENLSPALARALQALFQGEHEIVHLRTKFGPGVTDVEWISALSSEGRWVILSADRRITKNELEYRAFRNSRLVGFFLSRGLYKAKVTKQMERILSLWDTMEKQASIVAGGAMFELPMRSSLIAQLKR</sequence>
<protein>
    <recommendedName>
        <fullName evidence="1">VapC45 PIN like domain-containing protein</fullName>
    </recommendedName>
</protein>
<organism evidence="3 4">
    <name type="scientific">Jiella endophytica</name>
    <dbReference type="NCBI Taxonomy" id="2558362"/>
    <lineage>
        <taxon>Bacteria</taxon>
        <taxon>Pseudomonadati</taxon>
        <taxon>Pseudomonadota</taxon>
        <taxon>Alphaproteobacteria</taxon>
        <taxon>Hyphomicrobiales</taxon>
        <taxon>Aurantimonadaceae</taxon>
        <taxon>Jiella</taxon>
    </lineage>
</organism>
<feature type="domain" description="VapC45 PIN like" evidence="1">
    <location>
        <begin position="1"/>
        <end position="83"/>
    </location>
</feature>
<proteinExistence type="predicted"/>
<gene>
    <name evidence="3" type="ORF">E3C22_00340</name>
    <name evidence="2" type="ORF">E3C22_17380</name>
</gene>
<evidence type="ECO:0000313" key="3">
    <source>
        <dbReference type="EMBL" id="TFF26972.1"/>
    </source>
</evidence>
<reference evidence="3 4" key="1">
    <citation type="submission" date="2019-03" db="EMBL/GenBank/DDBJ databases">
        <title>Jiella endophytica sp. nov., a novel endophytic bacterium isolated from root of Ficus microcarpa Linn. f.</title>
        <authorList>
            <person name="Tuo L."/>
        </authorList>
    </citation>
    <scope>NUCLEOTIDE SEQUENCE [LARGE SCALE GENOMIC DNA]</scope>
    <source>
        <strain evidence="3 4">CBS5Q-3</strain>
    </source>
</reference>